<accession>A0ABW5XH20</accession>
<reference evidence="3" key="1">
    <citation type="journal article" date="2019" name="Int. J. Syst. Evol. Microbiol.">
        <title>The Global Catalogue of Microorganisms (GCM) 10K type strain sequencing project: providing services to taxonomists for standard genome sequencing and annotation.</title>
        <authorList>
            <consortium name="The Broad Institute Genomics Platform"/>
            <consortium name="The Broad Institute Genome Sequencing Center for Infectious Disease"/>
            <person name="Wu L."/>
            <person name="Ma J."/>
        </authorList>
    </citation>
    <scope>NUCLEOTIDE SEQUENCE [LARGE SCALE GENOMIC DNA]</scope>
    <source>
        <strain evidence="3">KCTC 33576</strain>
    </source>
</reference>
<evidence type="ECO:0000259" key="1">
    <source>
        <dbReference type="Pfam" id="PF12697"/>
    </source>
</evidence>
<evidence type="ECO:0000313" key="2">
    <source>
        <dbReference type="EMBL" id="MFD2840535.1"/>
    </source>
</evidence>
<proteinExistence type="predicted"/>
<keyword evidence="3" id="KW-1185">Reference proteome</keyword>
<keyword evidence="2" id="KW-0378">Hydrolase</keyword>
<gene>
    <name evidence="2" type="ORF">ACFSYH_08125</name>
</gene>
<evidence type="ECO:0000313" key="3">
    <source>
        <dbReference type="Proteomes" id="UP001597391"/>
    </source>
</evidence>
<dbReference type="RefSeq" id="WP_377466400.1">
    <property type="nucleotide sequence ID" value="NZ_JBHUOP010000003.1"/>
</dbReference>
<comment type="caution">
    <text evidence="2">The sequence shown here is derived from an EMBL/GenBank/DDBJ whole genome shotgun (WGS) entry which is preliminary data.</text>
</comment>
<name>A0ABW5XH20_9MICO</name>
<dbReference type="Proteomes" id="UP001597391">
    <property type="component" value="Unassembled WGS sequence"/>
</dbReference>
<dbReference type="InterPro" id="IPR000073">
    <property type="entry name" value="AB_hydrolase_1"/>
</dbReference>
<dbReference type="GO" id="GO:0016787">
    <property type="term" value="F:hydrolase activity"/>
    <property type="evidence" value="ECO:0007669"/>
    <property type="project" value="UniProtKB-KW"/>
</dbReference>
<sequence>MRTPILFIHGAATGPTVWTGVVSALFGLFNAQGLPTPELRAPKRPQHGDWDEEIDALSSAASGAFIVGVSGGATLGWELLSSRYRSNAPAIPVGGILHEPAAGSLAPGLLSHVAQALSAQGLAGFGKALYSESWTPALASIDDAGVALEFAMFSRFEPTALRVPDAVLLTTGTDSPTLRHSSVTRLSETYGVPRSMIPGKHAVHLDHAQDFARAVFEQYLAVTGSQVPPRA</sequence>
<dbReference type="InterPro" id="IPR029058">
    <property type="entry name" value="AB_hydrolase_fold"/>
</dbReference>
<dbReference type="Pfam" id="PF12697">
    <property type="entry name" value="Abhydrolase_6"/>
    <property type="match status" value="1"/>
</dbReference>
<protein>
    <submittedName>
        <fullName evidence="2">Alpha/beta fold hydrolase</fullName>
    </submittedName>
</protein>
<organism evidence="2 3">
    <name type="scientific">Populibacterium corticicola</name>
    <dbReference type="NCBI Taxonomy" id="1812826"/>
    <lineage>
        <taxon>Bacteria</taxon>
        <taxon>Bacillati</taxon>
        <taxon>Actinomycetota</taxon>
        <taxon>Actinomycetes</taxon>
        <taxon>Micrococcales</taxon>
        <taxon>Jonesiaceae</taxon>
        <taxon>Populibacterium</taxon>
    </lineage>
</organism>
<dbReference type="SUPFAM" id="SSF53474">
    <property type="entry name" value="alpha/beta-Hydrolases"/>
    <property type="match status" value="1"/>
</dbReference>
<dbReference type="EMBL" id="JBHUOP010000003">
    <property type="protein sequence ID" value="MFD2840535.1"/>
    <property type="molecule type" value="Genomic_DNA"/>
</dbReference>
<dbReference type="Gene3D" id="3.40.50.1820">
    <property type="entry name" value="alpha/beta hydrolase"/>
    <property type="match status" value="1"/>
</dbReference>
<feature type="domain" description="AB hydrolase-1" evidence="1">
    <location>
        <begin position="5"/>
        <end position="214"/>
    </location>
</feature>